<keyword evidence="3" id="KW-1185">Reference proteome</keyword>
<dbReference type="Pfam" id="PF13148">
    <property type="entry name" value="DUF3987"/>
    <property type="match status" value="1"/>
</dbReference>
<dbReference type="RefSeq" id="WP_193929007.1">
    <property type="nucleotide sequence ID" value="NZ_JADEYC010000021.1"/>
</dbReference>
<reference evidence="2" key="1">
    <citation type="submission" date="2020-10" db="EMBL/GenBank/DDBJ databases">
        <title>Diversity and distribution of actinomycetes associated with coral in the coast of Hainan.</title>
        <authorList>
            <person name="Li F."/>
        </authorList>
    </citation>
    <scope>NUCLEOTIDE SEQUENCE</scope>
    <source>
        <strain evidence="2">HNM0983</strain>
    </source>
</reference>
<evidence type="ECO:0000256" key="1">
    <source>
        <dbReference type="SAM" id="MobiDB-lite"/>
    </source>
</evidence>
<dbReference type="Proteomes" id="UP000598360">
    <property type="component" value="Unassembled WGS sequence"/>
</dbReference>
<name>A0A929B980_9PSEU</name>
<feature type="compositionally biased region" description="Basic and acidic residues" evidence="1">
    <location>
        <begin position="144"/>
        <end position="156"/>
    </location>
</feature>
<comment type="caution">
    <text evidence="2">The sequence shown here is derived from an EMBL/GenBank/DDBJ whole genome shotgun (WGS) entry which is preliminary data.</text>
</comment>
<feature type="region of interest" description="Disordered" evidence="1">
    <location>
        <begin position="1"/>
        <end position="28"/>
    </location>
</feature>
<evidence type="ECO:0000313" key="3">
    <source>
        <dbReference type="Proteomes" id="UP000598360"/>
    </source>
</evidence>
<protein>
    <submittedName>
        <fullName evidence="2">DUF3987 domain-containing protein</fullName>
    </submittedName>
</protein>
<feature type="region of interest" description="Disordered" evidence="1">
    <location>
        <begin position="478"/>
        <end position="508"/>
    </location>
</feature>
<dbReference type="InterPro" id="IPR025048">
    <property type="entry name" value="DUF3987"/>
</dbReference>
<evidence type="ECO:0000313" key="2">
    <source>
        <dbReference type="EMBL" id="MBE9375574.1"/>
    </source>
</evidence>
<gene>
    <name evidence="2" type="ORF">IQ251_14065</name>
</gene>
<sequence>MTTHLHAVPDTATTGSPGAPRWDDEPIPLDSVRGLPTFPTDALPTWLGEMVDAVAEATQTPADLAGCVALAATSTAISGRTSVQIRPGYTEPTNLFVIAALPPGTRKSEVFRVMTSPVLAVEKALTEAAEPKIEAAQLAKRIAEREAREAEEKATTDDPSSVDDATEAALRAQRAEVPAKPKLVVNNITPEKATARLIEQGGRLAVLAPEGGIVSIIAGRYSGVPNYDVFLSGHAGEPLDSERQGREELRVDAAHLTLGLVVQPVVLKNLAAITDARDKGLLGRFLYALPTSTLGFRNTHADPIPPETATDYDTRMRTLVHHYAGLSKPAALTFTTEANDAMHALQADIEPHLRPGAAYGHMTDWAGKYPGATARIAANLHTAQHLDHAAEHAITGETFAAARRIGEYFLAHALATYDHMGTDATLDDARTLLDWIERTRPTCFTRRDVLNAHRRRFGTAAAIDPALSVLEDRGHLIRVDPPARSGPGRKPSATYWPHPCYRAPQDRA</sequence>
<accession>A0A929B980</accession>
<dbReference type="EMBL" id="JADEYC010000021">
    <property type="protein sequence ID" value="MBE9375574.1"/>
    <property type="molecule type" value="Genomic_DNA"/>
</dbReference>
<proteinExistence type="predicted"/>
<organism evidence="2 3">
    <name type="scientific">Saccharopolyspora montiporae</name>
    <dbReference type="NCBI Taxonomy" id="2781240"/>
    <lineage>
        <taxon>Bacteria</taxon>
        <taxon>Bacillati</taxon>
        <taxon>Actinomycetota</taxon>
        <taxon>Actinomycetes</taxon>
        <taxon>Pseudonocardiales</taxon>
        <taxon>Pseudonocardiaceae</taxon>
        <taxon>Saccharopolyspora</taxon>
    </lineage>
</organism>
<dbReference type="AlphaFoldDB" id="A0A929B980"/>
<feature type="region of interest" description="Disordered" evidence="1">
    <location>
        <begin position="144"/>
        <end position="173"/>
    </location>
</feature>